<dbReference type="PROSITE" id="PS50088">
    <property type="entry name" value="ANK_REPEAT"/>
    <property type="match status" value="2"/>
</dbReference>
<reference evidence="2" key="1">
    <citation type="submission" date="2022-03" db="EMBL/GenBank/DDBJ databases">
        <authorList>
            <person name="Martin C."/>
        </authorList>
    </citation>
    <scope>NUCLEOTIDE SEQUENCE</scope>
</reference>
<feature type="non-terminal residue" evidence="2">
    <location>
        <position position="1"/>
    </location>
</feature>
<name>A0A8S4NTL2_OWEFU</name>
<feature type="repeat" description="ANK" evidence="1">
    <location>
        <begin position="30"/>
        <end position="63"/>
    </location>
</feature>
<sequence>CICSVESFVQCRVVSTMIEYTNNVNAKDKNGLTTLMYALSSKGCDDVVRLLLEKGAGVNIRDRNGMSPLMYAVNGLSSKSIVKLLIDKGAELNAKDNDGKTVLQHSIDLCSAAIVKCLLQAGARVDVPGYDGLTALAYTVQRCEENTDAIVKLLTKYKSNVNAIDRQNRTCLMLAIETTKGVPSNRMPRMFYVLRYIIKGADVSLRDKDGQSAADIAMKCGLSSTLKDVIDLSTDNTNDN</sequence>
<dbReference type="EMBL" id="CAIIXF020000005">
    <property type="protein sequence ID" value="CAH1783382.1"/>
    <property type="molecule type" value="Genomic_DNA"/>
</dbReference>
<organism evidence="2 3">
    <name type="scientific">Owenia fusiformis</name>
    <name type="common">Polychaete worm</name>
    <dbReference type="NCBI Taxonomy" id="6347"/>
    <lineage>
        <taxon>Eukaryota</taxon>
        <taxon>Metazoa</taxon>
        <taxon>Spiralia</taxon>
        <taxon>Lophotrochozoa</taxon>
        <taxon>Annelida</taxon>
        <taxon>Polychaeta</taxon>
        <taxon>Sedentaria</taxon>
        <taxon>Canalipalpata</taxon>
        <taxon>Sabellida</taxon>
        <taxon>Oweniida</taxon>
        <taxon>Oweniidae</taxon>
        <taxon>Owenia</taxon>
    </lineage>
</organism>
<feature type="non-terminal residue" evidence="2">
    <location>
        <position position="240"/>
    </location>
</feature>
<dbReference type="AlphaFoldDB" id="A0A8S4NTL2"/>
<dbReference type="Proteomes" id="UP000749559">
    <property type="component" value="Unassembled WGS sequence"/>
</dbReference>
<evidence type="ECO:0008006" key="4">
    <source>
        <dbReference type="Google" id="ProtNLM"/>
    </source>
</evidence>
<proteinExistence type="predicted"/>
<dbReference type="InterPro" id="IPR036770">
    <property type="entry name" value="Ankyrin_rpt-contain_sf"/>
</dbReference>
<dbReference type="SMART" id="SM00248">
    <property type="entry name" value="ANK"/>
    <property type="match status" value="6"/>
</dbReference>
<evidence type="ECO:0000313" key="2">
    <source>
        <dbReference type="EMBL" id="CAH1783382.1"/>
    </source>
</evidence>
<dbReference type="SUPFAM" id="SSF48403">
    <property type="entry name" value="Ankyrin repeat"/>
    <property type="match status" value="1"/>
</dbReference>
<feature type="repeat" description="ANK" evidence="1">
    <location>
        <begin position="64"/>
        <end position="97"/>
    </location>
</feature>
<evidence type="ECO:0000313" key="3">
    <source>
        <dbReference type="Proteomes" id="UP000749559"/>
    </source>
</evidence>
<gene>
    <name evidence="2" type="ORF">OFUS_LOCUS9729</name>
</gene>
<dbReference type="OrthoDB" id="9984784at2759"/>
<dbReference type="PROSITE" id="PS50297">
    <property type="entry name" value="ANK_REP_REGION"/>
    <property type="match status" value="2"/>
</dbReference>
<accession>A0A8S4NTL2</accession>
<evidence type="ECO:0000256" key="1">
    <source>
        <dbReference type="PROSITE-ProRule" id="PRU00023"/>
    </source>
</evidence>
<dbReference type="Pfam" id="PF12796">
    <property type="entry name" value="Ank_2"/>
    <property type="match status" value="1"/>
</dbReference>
<keyword evidence="1" id="KW-0040">ANK repeat</keyword>
<keyword evidence="3" id="KW-1185">Reference proteome</keyword>
<protein>
    <recommendedName>
        <fullName evidence="4">Ankyrin repeat protein</fullName>
    </recommendedName>
</protein>
<dbReference type="InterPro" id="IPR051616">
    <property type="entry name" value="Cul2-RING_E3_ligase_SR"/>
</dbReference>
<dbReference type="InterPro" id="IPR002110">
    <property type="entry name" value="Ankyrin_rpt"/>
</dbReference>
<dbReference type="Gene3D" id="1.25.40.20">
    <property type="entry name" value="Ankyrin repeat-containing domain"/>
    <property type="match status" value="2"/>
</dbReference>
<comment type="caution">
    <text evidence="2">The sequence shown here is derived from an EMBL/GenBank/DDBJ whole genome shotgun (WGS) entry which is preliminary data.</text>
</comment>
<dbReference type="PANTHER" id="PTHR46224">
    <property type="entry name" value="ANKYRIN REPEAT FAMILY PROTEIN"/>
    <property type="match status" value="1"/>
</dbReference>
<dbReference type="PANTHER" id="PTHR46224:SF64">
    <property type="entry name" value="IQ MOTIF AND ANKYRIN REPEAT DOMAIN-CONTAINING PROTEIN 1"/>
    <property type="match status" value="1"/>
</dbReference>